<dbReference type="GO" id="GO:0000978">
    <property type="term" value="F:RNA polymerase II cis-regulatory region sequence-specific DNA binding"/>
    <property type="evidence" value="ECO:0007669"/>
    <property type="project" value="TreeGrafter"/>
</dbReference>
<evidence type="ECO:0000259" key="7">
    <source>
        <dbReference type="PROSITE" id="PS50888"/>
    </source>
</evidence>
<evidence type="ECO:0000256" key="6">
    <source>
        <dbReference type="SAM" id="MobiDB-lite"/>
    </source>
</evidence>
<comment type="subcellular location">
    <subcellularLocation>
        <location evidence="1">Nucleus</location>
    </subcellularLocation>
</comment>
<dbReference type="GO" id="GO:0080147">
    <property type="term" value="P:root hair cell development"/>
    <property type="evidence" value="ECO:0007669"/>
    <property type="project" value="UniProtKB-ARBA"/>
</dbReference>
<feature type="compositionally biased region" description="Low complexity" evidence="6">
    <location>
        <begin position="166"/>
        <end position="194"/>
    </location>
</feature>
<evidence type="ECO:0000313" key="9">
    <source>
        <dbReference type="RefSeq" id="XP_030546771.1"/>
    </source>
</evidence>
<evidence type="ECO:0000313" key="8">
    <source>
        <dbReference type="Proteomes" id="UP000827889"/>
    </source>
</evidence>
<dbReference type="PROSITE" id="PS50888">
    <property type="entry name" value="BHLH"/>
    <property type="match status" value="1"/>
</dbReference>
<feature type="region of interest" description="Disordered" evidence="6">
    <location>
        <begin position="154"/>
        <end position="215"/>
    </location>
</feature>
<feature type="domain" description="BHLH" evidence="7">
    <location>
        <begin position="209"/>
        <end position="258"/>
    </location>
</feature>
<dbReference type="InterPro" id="IPR036638">
    <property type="entry name" value="HLH_DNA-bd_sf"/>
</dbReference>
<dbReference type="OrthoDB" id="690068at2759"/>
<keyword evidence="8" id="KW-1185">Reference proteome</keyword>
<dbReference type="Proteomes" id="UP000827889">
    <property type="component" value="Chromosome 4"/>
</dbReference>
<dbReference type="InterPro" id="IPR011598">
    <property type="entry name" value="bHLH_dom"/>
</dbReference>
<dbReference type="PANTHER" id="PTHR16223">
    <property type="entry name" value="TRANSCRIPTION FACTOR BHLH83-RELATED"/>
    <property type="match status" value="1"/>
</dbReference>
<evidence type="ECO:0000256" key="1">
    <source>
        <dbReference type="ARBA" id="ARBA00004123"/>
    </source>
</evidence>
<feature type="compositionally biased region" description="Gly residues" evidence="6">
    <location>
        <begin position="401"/>
        <end position="410"/>
    </location>
</feature>
<dbReference type="PANTHER" id="PTHR16223:SF268">
    <property type="entry name" value="SPERMATOGENESIS- AND OOGENESIS-SPECIFIC BASIC HELIX-LOOP-HELIX-CONTAINING PROTEIN 2"/>
    <property type="match status" value="1"/>
</dbReference>
<dbReference type="KEGG" id="rarg:115752631"/>
<protein>
    <submittedName>
        <fullName evidence="9">BHLH transcription factor RHL1-like isoform X1</fullName>
    </submittedName>
</protein>
<proteinExistence type="predicted"/>
<keyword evidence="4" id="KW-0804">Transcription</keyword>
<dbReference type="RefSeq" id="XP_030546771.1">
    <property type="nucleotide sequence ID" value="XM_030690911.2"/>
</dbReference>
<name>A0A8B8QI17_9MYRT</name>
<dbReference type="InterPro" id="IPR045843">
    <property type="entry name" value="IND-like"/>
</dbReference>
<dbReference type="GO" id="GO:0005634">
    <property type="term" value="C:nucleus"/>
    <property type="evidence" value="ECO:0007669"/>
    <property type="project" value="UniProtKB-SubCell"/>
</dbReference>
<organism evidence="8 9">
    <name type="scientific">Rhodamnia argentea</name>
    <dbReference type="NCBI Taxonomy" id="178133"/>
    <lineage>
        <taxon>Eukaryota</taxon>
        <taxon>Viridiplantae</taxon>
        <taxon>Streptophyta</taxon>
        <taxon>Embryophyta</taxon>
        <taxon>Tracheophyta</taxon>
        <taxon>Spermatophyta</taxon>
        <taxon>Magnoliopsida</taxon>
        <taxon>eudicotyledons</taxon>
        <taxon>Gunneridae</taxon>
        <taxon>Pentapetalae</taxon>
        <taxon>rosids</taxon>
        <taxon>malvids</taxon>
        <taxon>Myrtales</taxon>
        <taxon>Myrtaceae</taxon>
        <taxon>Myrtoideae</taxon>
        <taxon>Myrteae</taxon>
        <taxon>Australasian group</taxon>
        <taxon>Rhodamnia</taxon>
    </lineage>
</organism>
<dbReference type="AlphaFoldDB" id="A0A8B8QI17"/>
<reference evidence="9" key="1">
    <citation type="submission" date="2025-08" db="UniProtKB">
        <authorList>
            <consortium name="RefSeq"/>
        </authorList>
    </citation>
    <scope>IDENTIFICATION</scope>
    <source>
        <tissue evidence="9">Leaf</tissue>
    </source>
</reference>
<keyword evidence="5" id="KW-0539">Nucleus</keyword>
<dbReference type="GO" id="GO:0046983">
    <property type="term" value="F:protein dimerization activity"/>
    <property type="evidence" value="ECO:0007669"/>
    <property type="project" value="InterPro"/>
</dbReference>
<gene>
    <name evidence="9" type="primary">LOC115752631</name>
</gene>
<evidence type="ECO:0000256" key="2">
    <source>
        <dbReference type="ARBA" id="ARBA00023015"/>
    </source>
</evidence>
<accession>A0A8B8QI17</accession>
<evidence type="ECO:0000256" key="4">
    <source>
        <dbReference type="ARBA" id="ARBA00023163"/>
    </source>
</evidence>
<dbReference type="SUPFAM" id="SSF47459">
    <property type="entry name" value="HLH, helix-loop-helix DNA-binding domain"/>
    <property type="match status" value="1"/>
</dbReference>
<dbReference type="GO" id="GO:0000981">
    <property type="term" value="F:DNA-binding transcription factor activity, RNA polymerase II-specific"/>
    <property type="evidence" value="ECO:0007669"/>
    <property type="project" value="TreeGrafter"/>
</dbReference>
<keyword evidence="3" id="KW-0238">DNA-binding</keyword>
<dbReference type="GeneID" id="115752631"/>
<feature type="compositionally biased region" description="Polar residues" evidence="6">
    <location>
        <begin position="387"/>
        <end position="399"/>
    </location>
</feature>
<evidence type="ECO:0000256" key="5">
    <source>
        <dbReference type="ARBA" id="ARBA00023242"/>
    </source>
</evidence>
<dbReference type="SMART" id="SM00353">
    <property type="entry name" value="HLH"/>
    <property type="match status" value="1"/>
</dbReference>
<feature type="compositionally biased region" description="Polar residues" evidence="6">
    <location>
        <begin position="360"/>
        <end position="372"/>
    </location>
</feature>
<feature type="region of interest" description="Disordered" evidence="6">
    <location>
        <begin position="360"/>
        <end position="419"/>
    </location>
</feature>
<dbReference type="Pfam" id="PF00010">
    <property type="entry name" value="HLH"/>
    <property type="match status" value="1"/>
</dbReference>
<dbReference type="Gene3D" id="4.10.280.10">
    <property type="entry name" value="Helix-loop-helix DNA-binding domain"/>
    <property type="match status" value="1"/>
</dbReference>
<sequence>MQPPPSSREIQSMNSLLGSSEISHHDLHATASATSDDFFHQMMLSAALPPWPGLTPANANANGPIDLPAELAPSKHEASGVGFHRFDETAAILASRLRNHQIGNGGSKPAMMVHQHQMLLMPHDVADGSGQGGGHGGGSVQALYDGFAGSLHASGQAPNRTQLFHPPQGGATQAAPPNFAAQAVASASTAGGPAPAQPKQQRVRARRGQATDPHSIAERLRRERIAERMKALQELVPDANKTDKASMLDEIIDYVKFLQLQVKVLSVSRLGGAAAVAPLMAAVSSERGGGNCVQAGARRNGSSGGDQAASTGDGLTAAEHQVAKLMEEDMGSAMQYLQGKGLCLMPISLATAISATTSHGSRNAAVSGSSHSHVPALAPNGEGPASPSVSVLTVQSATLGNGPGLDGGSGRDAASVSKP</sequence>
<dbReference type="FunFam" id="4.10.280.10:FF:000017">
    <property type="entry name" value="Transcription factor bHLH66"/>
    <property type="match status" value="1"/>
</dbReference>
<evidence type="ECO:0000256" key="3">
    <source>
        <dbReference type="ARBA" id="ARBA00023125"/>
    </source>
</evidence>
<keyword evidence="2" id="KW-0805">Transcription regulation</keyword>